<comment type="caution">
    <text evidence="2">The sequence shown here is derived from an EMBL/GenBank/DDBJ whole genome shotgun (WGS) entry which is preliminary data.</text>
</comment>
<proteinExistence type="predicted"/>
<feature type="transmembrane region" description="Helical" evidence="1">
    <location>
        <begin position="103"/>
        <end position="123"/>
    </location>
</feature>
<feature type="transmembrane region" description="Helical" evidence="1">
    <location>
        <begin position="47"/>
        <end position="67"/>
    </location>
</feature>
<evidence type="ECO:0000313" key="2">
    <source>
        <dbReference type="EMBL" id="ELZ29509.1"/>
    </source>
</evidence>
<accession>M0D5V2</accession>
<keyword evidence="1" id="KW-0472">Membrane</keyword>
<dbReference type="Proteomes" id="UP000011626">
    <property type="component" value="Unassembled WGS sequence"/>
</dbReference>
<name>M0D5V2_9EURY</name>
<dbReference type="EMBL" id="AOIU01000006">
    <property type="protein sequence ID" value="ELZ29509.1"/>
    <property type="molecule type" value="Genomic_DNA"/>
</dbReference>
<organism evidence="2 3">
    <name type="scientific">Halosimplex carlsbadense 2-9-1</name>
    <dbReference type="NCBI Taxonomy" id="797114"/>
    <lineage>
        <taxon>Archaea</taxon>
        <taxon>Methanobacteriati</taxon>
        <taxon>Methanobacteriota</taxon>
        <taxon>Stenosarchaea group</taxon>
        <taxon>Halobacteria</taxon>
        <taxon>Halobacteriales</taxon>
        <taxon>Haloarculaceae</taxon>
        <taxon>Halosimplex</taxon>
    </lineage>
</organism>
<feature type="transmembrane region" description="Helical" evidence="1">
    <location>
        <begin position="79"/>
        <end position="97"/>
    </location>
</feature>
<reference evidence="2 3" key="1">
    <citation type="journal article" date="2014" name="PLoS Genet.">
        <title>Phylogenetically driven sequencing of extremely halophilic archaea reveals strategies for static and dynamic osmo-response.</title>
        <authorList>
            <person name="Becker E.A."/>
            <person name="Seitzer P.M."/>
            <person name="Tritt A."/>
            <person name="Larsen D."/>
            <person name="Krusor M."/>
            <person name="Yao A.I."/>
            <person name="Wu D."/>
            <person name="Madern D."/>
            <person name="Eisen J.A."/>
            <person name="Darling A.E."/>
            <person name="Facciotti M.T."/>
        </authorList>
    </citation>
    <scope>NUCLEOTIDE SEQUENCE [LARGE SCALE GENOMIC DNA]</scope>
    <source>
        <strain evidence="2 3">2-9-1</strain>
    </source>
</reference>
<dbReference type="AlphaFoldDB" id="M0D5V2"/>
<evidence type="ECO:0000313" key="3">
    <source>
        <dbReference type="Proteomes" id="UP000011626"/>
    </source>
</evidence>
<keyword evidence="1" id="KW-0812">Transmembrane</keyword>
<feature type="transmembrane region" description="Helical" evidence="1">
    <location>
        <begin position="19"/>
        <end position="35"/>
    </location>
</feature>
<keyword evidence="3" id="KW-1185">Reference proteome</keyword>
<sequence>MSEADSGSVEQLSRITNRYTAMFLVATVATFGLAYREGVLTVAGEPAGPPAIAVGALVGVVLAYVGWRDFATSGSRRGDAVTAVVMSVLSVVAVRYVPGRQLLFGVAVVFASATVTWLLLLGLGPPTRAS</sequence>
<gene>
    <name evidence="2" type="ORF">C475_02633</name>
</gene>
<keyword evidence="1" id="KW-1133">Transmembrane helix</keyword>
<dbReference type="RefSeq" id="WP_006882200.1">
    <property type="nucleotide sequence ID" value="NZ_AOIU01000006.1"/>
</dbReference>
<evidence type="ECO:0000256" key="1">
    <source>
        <dbReference type="SAM" id="Phobius"/>
    </source>
</evidence>
<protein>
    <submittedName>
        <fullName evidence="2">Uncharacterized protein</fullName>
    </submittedName>
</protein>